<protein>
    <submittedName>
        <fullName evidence="1">Uncharacterized protein</fullName>
    </submittedName>
</protein>
<dbReference type="AlphaFoldDB" id="A0A8J2PQ29"/>
<dbReference type="Proteomes" id="UP000708208">
    <property type="component" value="Unassembled WGS sequence"/>
</dbReference>
<comment type="caution">
    <text evidence="1">The sequence shown here is derived from an EMBL/GenBank/DDBJ whole genome shotgun (WGS) entry which is preliminary data.</text>
</comment>
<keyword evidence="2" id="KW-1185">Reference proteome</keyword>
<evidence type="ECO:0000313" key="2">
    <source>
        <dbReference type="Proteomes" id="UP000708208"/>
    </source>
</evidence>
<dbReference type="EMBL" id="CAJVCH010549836">
    <property type="protein sequence ID" value="CAG7829019.1"/>
    <property type="molecule type" value="Genomic_DNA"/>
</dbReference>
<proteinExistence type="predicted"/>
<gene>
    <name evidence="1" type="ORF">AFUS01_LOCUS38906</name>
</gene>
<organism evidence="1 2">
    <name type="scientific">Allacma fusca</name>
    <dbReference type="NCBI Taxonomy" id="39272"/>
    <lineage>
        <taxon>Eukaryota</taxon>
        <taxon>Metazoa</taxon>
        <taxon>Ecdysozoa</taxon>
        <taxon>Arthropoda</taxon>
        <taxon>Hexapoda</taxon>
        <taxon>Collembola</taxon>
        <taxon>Symphypleona</taxon>
        <taxon>Sminthuridae</taxon>
        <taxon>Allacma</taxon>
    </lineage>
</organism>
<reference evidence="1" key="1">
    <citation type="submission" date="2021-06" db="EMBL/GenBank/DDBJ databases">
        <authorList>
            <person name="Hodson N. C."/>
            <person name="Mongue J. A."/>
            <person name="Jaron S. K."/>
        </authorList>
    </citation>
    <scope>NUCLEOTIDE SEQUENCE</scope>
</reference>
<accession>A0A8J2PQ29</accession>
<evidence type="ECO:0000313" key="1">
    <source>
        <dbReference type="EMBL" id="CAG7829019.1"/>
    </source>
</evidence>
<sequence length="72" mass="8143">MRRNSGGFCISELNLGFCISELNLGFYISEFSLGFYISEFSLGFIRRITIICNHGLCKPHRGFCPKNSDEGE</sequence>
<name>A0A8J2PQ29_9HEXA</name>